<keyword evidence="1" id="KW-0560">Oxidoreductase</keyword>
<keyword evidence="5" id="KW-1185">Reference proteome</keyword>
<proteinExistence type="predicted"/>
<dbReference type="EMBL" id="CP091139">
    <property type="protein sequence ID" value="UUT36044.1"/>
    <property type="molecule type" value="Genomic_DNA"/>
</dbReference>
<evidence type="ECO:0000313" key="5">
    <source>
        <dbReference type="Proteomes" id="UP001054811"/>
    </source>
</evidence>
<dbReference type="InterPro" id="IPR036188">
    <property type="entry name" value="FAD/NAD-bd_sf"/>
</dbReference>
<dbReference type="RefSeq" id="WP_259612692.1">
    <property type="nucleotide sequence ID" value="NZ_CP091139.2"/>
</dbReference>
<dbReference type="PANTHER" id="PTHR43476:SF5">
    <property type="entry name" value="FAD-DEPENDENT MONOOXYGENASE"/>
    <property type="match status" value="1"/>
</dbReference>
<evidence type="ECO:0000256" key="1">
    <source>
        <dbReference type="ARBA" id="ARBA00023002"/>
    </source>
</evidence>
<dbReference type="Pfam" id="PF01494">
    <property type="entry name" value="FAD_binding_3"/>
    <property type="match status" value="1"/>
</dbReference>
<evidence type="ECO:0000256" key="2">
    <source>
        <dbReference type="SAM" id="MobiDB-lite"/>
    </source>
</evidence>
<name>A0ABY5NLP6_9MICO</name>
<gene>
    <name evidence="4" type="ORF">L2X98_23375</name>
</gene>
<organism evidence="4 5">
    <name type="scientific">Microbacterium elymi</name>
    <dbReference type="NCBI Taxonomy" id="2909587"/>
    <lineage>
        <taxon>Bacteria</taxon>
        <taxon>Bacillati</taxon>
        <taxon>Actinomycetota</taxon>
        <taxon>Actinomycetes</taxon>
        <taxon>Micrococcales</taxon>
        <taxon>Microbacteriaceae</taxon>
        <taxon>Microbacterium</taxon>
    </lineage>
</organism>
<protein>
    <submittedName>
        <fullName evidence="4">FAD-dependent oxidoreductase</fullName>
    </submittedName>
</protein>
<dbReference type="Gene3D" id="3.50.50.60">
    <property type="entry name" value="FAD/NAD(P)-binding domain"/>
    <property type="match status" value="1"/>
</dbReference>
<sequence length="167" mass="17641">MSGGPDHDVIVIGAGPTGLFAAAELARLGLDVVLLEARPDPAPGSRAIGVHAPVLAALEPSGATDRILADAARVPRGVARAGGRVLGEVRFDRLDTRFPFVATLPRRGPRRPWPQEGRRRGARHGRSPCTTAARSSTCSWRRRPRAGPVASATRPCLRPPSGSSRAR</sequence>
<evidence type="ECO:0000313" key="4">
    <source>
        <dbReference type="EMBL" id="UUT36044.1"/>
    </source>
</evidence>
<dbReference type="SUPFAM" id="SSF51905">
    <property type="entry name" value="FAD/NAD(P)-binding domain"/>
    <property type="match status" value="1"/>
</dbReference>
<dbReference type="Proteomes" id="UP001054811">
    <property type="component" value="Chromosome"/>
</dbReference>
<dbReference type="InterPro" id="IPR002938">
    <property type="entry name" value="FAD-bd"/>
</dbReference>
<dbReference type="PANTHER" id="PTHR43476">
    <property type="entry name" value="3-(3-HYDROXY-PHENYL)PROPIONATE/3-HYDROXYCINNAMIC ACID HYDROXYLASE"/>
    <property type="match status" value="1"/>
</dbReference>
<accession>A0ABY5NLP6</accession>
<feature type="compositionally biased region" description="Polar residues" evidence="2">
    <location>
        <begin position="128"/>
        <end position="139"/>
    </location>
</feature>
<feature type="domain" description="FAD-binding" evidence="3">
    <location>
        <begin position="7"/>
        <end position="77"/>
    </location>
</feature>
<dbReference type="InterPro" id="IPR050631">
    <property type="entry name" value="PheA/TfdB_FAD_monoxygenase"/>
</dbReference>
<evidence type="ECO:0000259" key="3">
    <source>
        <dbReference type="Pfam" id="PF01494"/>
    </source>
</evidence>
<feature type="region of interest" description="Disordered" evidence="2">
    <location>
        <begin position="105"/>
        <end position="167"/>
    </location>
</feature>
<reference evidence="4" key="1">
    <citation type="submission" date="2022-01" db="EMBL/GenBank/DDBJ databases">
        <title>Microbacterium eymi and Microbacterium rhizovicinus sp. nov., isolated from the rhizospheric soil of Elymus tsukushiensis, a plant native to the Dokdo Islands, Republic of Korea.</title>
        <authorList>
            <person name="Hwang Y.J."/>
        </authorList>
    </citation>
    <scope>NUCLEOTIDE SEQUENCE</scope>
    <source>
        <strain evidence="4">KUDC0405</strain>
    </source>
</reference>